<dbReference type="EMBL" id="PJQY01002723">
    <property type="protein sequence ID" value="PQM43092.1"/>
    <property type="molecule type" value="Genomic_DNA"/>
</dbReference>
<comment type="caution">
    <text evidence="1">The sequence shown here is derived from an EMBL/GenBank/DDBJ whole genome shotgun (WGS) entry which is preliminary data.</text>
</comment>
<dbReference type="Proteomes" id="UP000250321">
    <property type="component" value="Unassembled WGS sequence"/>
</dbReference>
<dbReference type="OrthoDB" id="1173591at2759"/>
<dbReference type="AlphaFoldDB" id="A0A314V283"/>
<proteinExistence type="predicted"/>
<protein>
    <submittedName>
        <fullName evidence="1">Uncharacterized protein</fullName>
    </submittedName>
</protein>
<reference evidence="1 2" key="1">
    <citation type="submission" date="2018-02" db="EMBL/GenBank/DDBJ databases">
        <title>Draft genome of wild Prunus yedoensis var. nudiflora.</title>
        <authorList>
            <person name="Baek S."/>
            <person name="Kim J.-H."/>
            <person name="Choi K."/>
            <person name="Kim G.-B."/>
            <person name="Cho A."/>
            <person name="Jang H."/>
            <person name="Shin C.-H."/>
            <person name="Yu H.-J."/>
            <person name="Mun J.-H."/>
        </authorList>
    </citation>
    <scope>NUCLEOTIDE SEQUENCE [LARGE SCALE GENOMIC DNA]</scope>
    <source>
        <strain evidence="2">cv. Jeju island</strain>
        <tissue evidence="1">Leaf</tissue>
    </source>
</reference>
<gene>
    <name evidence="1" type="ORF">Pyn_03008</name>
</gene>
<evidence type="ECO:0000313" key="1">
    <source>
        <dbReference type="EMBL" id="PQM43092.1"/>
    </source>
</evidence>
<keyword evidence="2" id="KW-1185">Reference proteome</keyword>
<organism evidence="1 2">
    <name type="scientific">Prunus yedoensis var. nudiflora</name>
    <dbReference type="NCBI Taxonomy" id="2094558"/>
    <lineage>
        <taxon>Eukaryota</taxon>
        <taxon>Viridiplantae</taxon>
        <taxon>Streptophyta</taxon>
        <taxon>Embryophyta</taxon>
        <taxon>Tracheophyta</taxon>
        <taxon>Spermatophyta</taxon>
        <taxon>Magnoliopsida</taxon>
        <taxon>eudicotyledons</taxon>
        <taxon>Gunneridae</taxon>
        <taxon>Pentapetalae</taxon>
        <taxon>rosids</taxon>
        <taxon>fabids</taxon>
        <taxon>Rosales</taxon>
        <taxon>Rosaceae</taxon>
        <taxon>Amygdaloideae</taxon>
        <taxon>Amygdaleae</taxon>
        <taxon>Prunus</taxon>
    </lineage>
</organism>
<evidence type="ECO:0000313" key="2">
    <source>
        <dbReference type="Proteomes" id="UP000250321"/>
    </source>
</evidence>
<name>A0A314V283_PRUYE</name>
<accession>A0A314V283</accession>
<sequence length="81" mass="9019">MGELGWVGSSMSTSRGFECFTSLGFDCWFFIVHRLPCLLLFHCSDLPLIFQAAHFPTPLGSIRKGIESHILAQFLQDGNSV</sequence>